<dbReference type="KEGG" id="cman:A9D14_19225"/>
<dbReference type="RefSeq" id="WP_066850936.1">
    <property type="nucleotide sequence ID" value="NZ_CP019604.1"/>
</dbReference>
<evidence type="ECO:0008006" key="3">
    <source>
        <dbReference type="Google" id="ProtNLM"/>
    </source>
</evidence>
<name>A0A217EZ81_9SPHN</name>
<evidence type="ECO:0000313" key="2">
    <source>
        <dbReference type="Proteomes" id="UP000195807"/>
    </source>
</evidence>
<evidence type="ECO:0000313" key="1">
    <source>
        <dbReference type="EMBL" id="ARU18453.1"/>
    </source>
</evidence>
<dbReference type="Proteomes" id="UP000195807">
    <property type="component" value="Plasmid pCME4A9II"/>
</dbReference>
<gene>
    <name evidence="1" type="ORF">A9D14_19225</name>
</gene>
<accession>A0A217EZ81</accession>
<dbReference type="AlphaFoldDB" id="A0A217EZ81"/>
<protein>
    <recommendedName>
        <fullName evidence="3">N-acetyltransferase domain-containing protein</fullName>
    </recommendedName>
</protein>
<dbReference type="OrthoDB" id="8479388at2"/>
<organism evidence="1 2">
    <name type="scientific">Croceicoccus marinus</name>
    <dbReference type="NCBI Taxonomy" id="450378"/>
    <lineage>
        <taxon>Bacteria</taxon>
        <taxon>Pseudomonadati</taxon>
        <taxon>Pseudomonadota</taxon>
        <taxon>Alphaproteobacteria</taxon>
        <taxon>Sphingomonadales</taxon>
        <taxon>Erythrobacteraceae</taxon>
        <taxon>Croceicoccus</taxon>
    </lineage>
</organism>
<keyword evidence="2" id="KW-1185">Reference proteome</keyword>
<keyword evidence="1" id="KW-0614">Plasmid</keyword>
<geneLocation type="plasmid" evidence="2">
    <name>pcme4a9ii</name>
</geneLocation>
<reference evidence="1 2" key="1">
    <citation type="submission" date="2017-01" db="EMBL/GenBank/DDBJ databases">
        <title>Complete genome sequence of esterase-producing bacterium Croceicoccus marinus E4A9.</title>
        <authorList>
            <person name="Wu Y.-H."/>
            <person name="Cheng H."/>
            <person name="Xu L."/>
            <person name="Huo Y.-Y."/>
            <person name="Wang C.-S."/>
            <person name="Xu X.-W."/>
        </authorList>
    </citation>
    <scope>NUCLEOTIDE SEQUENCE [LARGE SCALE GENOMIC DNA]</scope>
    <source>
        <strain evidence="1 2">E4A9</strain>
        <plasmid evidence="2">Plasmid pcme4a9ii</plasmid>
    </source>
</reference>
<sequence length="186" mass="20607">MTHEMNFGNPISVAPLRSTQIGQAFPLVREVAPILMFEQWIRIASPLTREDKFDRRGILAATVASGHLYGLCLYRVEPLKSPKPLVAHYLAAFGIGQQAPVARSLVAAIDSLAFRLGCEIIQTSVASSQRSVRACLEAAGHRIRQVEFSKYIGDAEDNQMPARYTDLSWLEQWHRGDDISSAAKRG</sequence>
<dbReference type="EMBL" id="CP019604">
    <property type="protein sequence ID" value="ARU18453.1"/>
    <property type="molecule type" value="Genomic_DNA"/>
</dbReference>
<proteinExistence type="predicted"/>